<dbReference type="AlphaFoldDB" id="A0A453HD21"/>
<accession>A0A453HD21</accession>
<dbReference type="Proteomes" id="UP000015105">
    <property type="component" value="Chromosome 4D"/>
</dbReference>
<dbReference type="STRING" id="200361.A0A453HD21"/>
<dbReference type="PANTHER" id="PTHR47481:SF41">
    <property type="entry name" value="COPIA-LIKE POLYPROTEIN_RETROTRANSPOSON"/>
    <property type="match status" value="1"/>
</dbReference>
<reference evidence="2" key="3">
    <citation type="journal article" date="2017" name="Nature">
        <title>Genome sequence of the progenitor of the wheat D genome Aegilops tauschii.</title>
        <authorList>
            <person name="Luo M.C."/>
            <person name="Gu Y.Q."/>
            <person name="Puiu D."/>
            <person name="Wang H."/>
            <person name="Twardziok S.O."/>
            <person name="Deal K.R."/>
            <person name="Huo N."/>
            <person name="Zhu T."/>
            <person name="Wang L."/>
            <person name="Wang Y."/>
            <person name="McGuire P.E."/>
            <person name="Liu S."/>
            <person name="Long H."/>
            <person name="Ramasamy R.K."/>
            <person name="Rodriguez J.C."/>
            <person name="Van S.L."/>
            <person name="Yuan L."/>
            <person name="Wang Z."/>
            <person name="Xia Z."/>
            <person name="Xiao L."/>
            <person name="Anderson O.D."/>
            <person name="Ouyang S."/>
            <person name="Liang Y."/>
            <person name="Zimin A.V."/>
            <person name="Pertea G."/>
            <person name="Qi P."/>
            <person name="Bennetzen J.L."/>
            <person name="Dai X."/>
            <person name="Dawson M.W."/>
            <person name="Muller H.G."/>
            <person name="Kugler K."/>
            <person name="Rivarola-Duarte L."/>
            <person name="Spannagl M."/>
            <person name="Mayer K.F.X."/>
            <person name="Lu F.H."/>
            <person name="Bevan M.W."/>
            <person name="Leroy P."/>
            <person name="Li P."/>
            <person name="You F.M."/>
            <person name="Sun Q."/>
            <person name="Liu Z."/>
            <person name="Lyons E."/>
            <person name="Wicker T."/>
            <person name="Salzberg S.L."/>
            <person name="Devos K.M."/>
            <person name="Dvorak J."/>
        </authorList>
    </citation>
    <scope>NUCLEOTIDE SEQUENCE [LARGE SCALE GENOMIC DNA]</scope>
    <source>
        <strain evidence="2">cv. AL8/78</strain>
    </source>
</reference>
<sequence>MMVLVRYGVSYLLDHPPPPNAPSQYLELDAHIVMWIYATLSDTMCDHVVGATTTYALWHKIKDFFLANRDARFMILNRQYRNLKQGDLSVSEYARRLKLLTDALADIDHVVTEVDLTTQFLHGLDNTSDTIRVVLGDQGLPFDTVLSRVVLVEESQAQRTAEEGASAFAMAGGSSSGGGSSAVSFGGRGQGDRAADRSYDRAP</sequence>
<reference evidence="2" key="4">
    <citation type="submission" date="2019-03" db="UniProtKB">
        <authorList>
            <consortium name="EnsemblPlants"/>
        </authorList>
    </citation>
    <scope>IDENTIFICATION</scope>
</reference>
<organism evidence="2 3">
    <name type="scientific">Aegilops tauschii subsp. strangulata</name>
    <name type="common">Goatgrass</name>
    <dbReference type="NCBI Taxonomy" id="200361"/>
    <lineage>
        <taxon>Eukaryota</taxon>
        <taxon>Viridiplantae</taxon>
        <taxon>Streptophyta</taxon>
        <taxon>Embryophyta</taxon>
        <taxon>Tracheophyta</taxon>
        <taxon>Spermatophyta</taxon>
        <taxon>Magnoliopsida</taxon>
        <taxon>Liliopsida</taxon>
        <taxon>Poales</taxon>
        <taxon>Poaceae</taxon>
        <taxon>BOP clade</taxon>
        <taxon>Pooideae</taxon>
        <taxon>Triticodae</taxon>
        <taxon>Triticeae</taxon>
        <taxon>Triticinae</taxon>
        <taxon>Aegilops</taxon>
    </lineage>
</organism>
<feature type="region of interest" description="Disordered" evidence="1">
    <location>
        <begin position="168"/>
        <end position="203"/>
    </location>
</feature>
<evidence type="ECO:0008006" key="4">
    <source>
        <dbReference type="Google" id="ProtNLM"/>
    </source>
</evidence>
<dbReference type="PANTHER" id="PTHR47481">
    <property type="match status" value="1"/>
</dbReference>
<proteinExistence type="predicted"/>
<dbReference type="EnsemblPlants" id="AET4Gv20146600.1">
    <property type="protein sequence ID" value="AET4Gv20146600.1"/>
    <property type="gene ID" value="AET4Gv20146600"/>
</dbReference>
<protein>
    <recommendedName>
        <fullName evidence="4">Retrotransposon gag domain-containing protein</fullName>
    </recommendedName>
</protein>
<evidence type="ECO:0000256" key="1">
    <source>
        <dbReference type="SAM" id="MobiDB-lite"/>
    </source>
</evidence>
<dbReference type="Pfam" id="PF14223">
    <property type="entry name" value="Retrotran_gag_2"/>
    <property type="match status" value="1"/>
</dbReference>
<reference evidence="2" key="5">
    <citation type="journal article" date="2021" name="G3 (Bethesda)">
        <title>Aegilops tauschii genome assembly Aet v5.0 features greater sequence contiguity and improved annotation.</title>
        <authorList>
            <person name="Wang L."/>
            <person name="Zhu T."/>
            <person name="Rodriguez J.C."/>
            <person name="Deal K.R."/>
            <person name="Dubcovsky J."/>
            <person name="McGuire P.E."/>
            <person name="Lux T."/>
            <person name="Spannagl M."/>
            <person name="Mayer K.F.X."/>
            <person name="Baldrich P."/>
            <person name="Meyers B.C."/>
            <person name="Huo N."/>
            <person name="Gu Y.Q."/>
            <person name="Zhou H."/>
            <person name="Devos K.M."/>
            <person name="Bennetzen J.L."/>
            <person name="Unver T."/>
            <person name="Budak H."/>
            <person name="Gulick P.J."/>
            <person name="Galiba G."/>
            <person name="Kalapos B."/>
            <person name="Nelson D.R."/>
            <person name="Li P."/>
            <person name="You F.M."/>
            <person name="Luo M.C."/>
            <person name="Dvorak J."/>
        </authorList>
    </citation>
    <scope>NUCLEOTIDE SEQUENCE [LARGE SCALE GENOMIC DNA]</scope>
    <source>
        <strain evidence="2">cv. AL8/78</strain>
    </source>
</reference>
<evidence type="ECO:0000313" key="2">
    <source>
        <dbReference type="EnsemblPlants" id="AET4Gv20146600.1"/>
    </source>
</evidence>
<dbReference type="Gramene" id="AET4Gv20146600.1">
    <property type="protein sequence ID" value="AET4Gv20146600.1"/>
    <property type="gene ID" value="AET4Gv20146600"/>
</dbReference>
<reference evidence="3" key="1">
    <citation type="journal article" date="2014" name="Science">
        <title>Ancient hybridizations among the ancestral genomes of bread wheat.</title>
        <authorList>
            <consortium name="International Wheat Genome Sequencing Consortium,"/>
            <person name="Marcussen T."/>
            <person name="Sandve S.R."/>
            <person name="Heier L."/>
            <person name="Spannagl M."/>
            <person name="Pfeifer M."/>
            <person name="Jakobsen K.S."/>
            <person name="Wulff B.B."/>
            <person name="Steuernagel B."/>
            <person name="Mayer K.F."/>
            <person name="Olsen O.A."/>
        </authorList>
    </citation>
    <scope>NUCLEOTIDE SEQUENCE [LARGE SCALE GENOMIC DNA]</scope>
    <source>
        <strain evidence="3">cv. AL8/78</strain>
    </source>
</reference>
<evidence type="ECO:0000313" key="3">
    <source>
        <dbReference type="Proteomes" id="UP000015105"/>
    </source>
</evidence>
<feature type="compositionally biased region" description="Basic and acidic residues" evidence="1">
    <location>
        <begin position="190"/>
        <end position="203"/>
    </location>
</feature>
<reference evidence="3" key="2">
    <citation type="journal article" date="2017" name="Nat. Plants">
        <title>The Aegilops tauschii genome reveals multiple impacts of transposons.</title>
        <authorList>
            <person name="Zhao G."/>
            <person name="Zou C."/>
            <person name="Li K."/>
            <person name="Wang K."/>
            <person name="Li T."/>
            <person name="Gao L."/>
            <person name="Zhang X."/>
            <person name="Wang H."/>
            <person name="Yang Z."/>
            <person name="Liu X."/>
            <person name="Jiang W."/>
            <person name="Mao L."/>
            <person name="Kong X."/>
            <person name="Jiao Y."/>
            <person name="Jia J."/>
        </authorList>
    </citation>
    <scope>NUCLEOTIDE SEQUENCE [LARGE SCALE GENOMIC DNA]</scope>
    <source>
        <strain evidence="3">cv. AL8/78</strain>
    </source>
</reference>
<name>A0A453HD21_AEGTS</name>
<keyword evidence="3" id="KW-1185">Reference proteome</keyword>